<dbReference type="Gene3D" id="3.40.50.620">
    <property type="entry name" value="HUPs"/>
    <property type="match status" value="1"/>
</dbReference>
<comment type="caution">
    <text evidence="14">The sequence shown here is derived from an EMBL/GenBank/DDBJ whole genome shotgun (WGS) entry which is preliminary data.</text>
</comment>
<dbReference type="InterPro" id="IPR020059">
    <property type="entry name" value="Glu/Gln-tRNA-synth_Ib_codon-bd"/>
</dbReference>
<comment type="subunit">
    <text evidence="9">Monomer.</text>
</comment>
<evidence type="ECO:0000313" key="14">
    <source>
        <dbReference type="EMBL" id="GAU09599.1"/>
    </source>
</evidence>
<evidence type="ECO:0000256" key="5">
    <source>
        <dbReference type="ARBA" id="ARBA00022840"/>
    </source>
</evidence>
<dbReference type="GO" id="GO:0006424">
    <property type="term" value="P:glutamyl-tRNA aminoacylation"/>
    <property type="evidence" value="ECO:0007669"/>
    <property type="project" value="UniProtKB-UniRule"/>
</dbReference>
<proteinExistence type="inferred from homology"/>
<dbReference type="Pfam" id="PF00749">
    <property type="entry name" value="tRNA-synt_1c"/>
    <property type="match status" value="1"/>
</dbReference>
<dbReference type="SUPFAM" id="SSF50715">
    <property type="entry name" value="Ribosomal protein L25-like"/>
    <property type="match status" value="1"/>
</dbReference>
<evidence type="ECO:0000256" key="6">
    <source>
        <dbReference type="ARBA" id="ARBA00022917"/>
    </source>
</evidence>
<dbReference type="InterPro" id="IPR022861">
    <property type="entry name" value="Gln_tRNA_ligase_bac"/>
</dbReference>
<dbReference type="Proteomes" id="UP000095200">
    <property type="component" value="Unassembled WGS sequence"/>
</dbReference>
<dbReference type="FunFam" id="2.40.240.10:FF:000007">
    <property type="entry name" value="Glutamine--tRNA ligase"/>
    <property type="match status" value="1"/>
</dbReference>
<dbReference type="FunFam" id="1.10.1160.10:FF:000001">
    <property type="entry name" value="Glutamine--tRNA ligase"/>
    <property type="match status" value="1"/>
</dbReference>
<dbReference type="AlphaFoldDB" id="A0A194ALR2"/>
<dbReference type="PANTHER" id="PTHR43097:SF5">
    <property type="entry name" value="GLUTAMATE--TRNA LIGASE"/>
    <property type="match status" value="1"/>
</dbReference>
<evidence type="ECO:0000256" key="7">
    <source>
        <dbReference type="ARBA" id="ARBA00023146"/>
    </source>
</evidence>
<dbReference type="PANTHER" id="PTHR43097">
    <property type="entry name" value="GLUTAMINE-TRNA LIGASE"/>
    <property type="match status" value="1"/>
</dbReference>
<dbReference type="SUPFAM" id="SSF52374">
    <property type="entry name" value="Nucleotidylyl transferase"/>
    <property type="match status" value="1"/>
</dbReference>
<dbReference type="EC" id="6.1.1.18" evidence="9"/>
<evidence type="ECO:0000313" key="15">
    <source>
        <dbReference type="Proteomes" id="UP000095200"/>
    </source>
</evidence>
<evidence type="ECO:0000256" key="8">
    <source>
        <dbReference type="ARBA" id="ARBA00048270"/>
    </source>
</evidence>
<dbReference type="Gene3D" id="3.90.800.10">
    <property type="entry name" value="Glutamyl-tRNA Synthetase, Domain 3"/>
    <property type="match status" value="1"/>
</dbReference>
<comment type="similarity">
    <text evidence="1 9 10">Belongs to the class-I aminoacyl-tRNA synthetase family.</text>
</comment>
<keyword evidence="15" id="KW-1185">Reference proteome</keyword>
<feature type="domain" description="tRNA synthetases class I (E and Q) anti-codon binding" evidence="13">
    <location>
        <begin position="460"/>
        <end position="535"/>
    </location>
</feature>
<dbReference type="PROSITE" id="PS00178">
    <property type="entry name" value="AA_TRNA_LIGASE_I"/>
    <property type="match status" value="1"/>
</dbReference>
<dbReference type="PRINTS" id="PR00987">
    <property type="entry name" value="TRNASYNTHGLU"/>
</dbReference>
<evidence type="ECO:0000259" key="12">
    <source>
        <dbReference type="Pfam" id="PF03950"/>
    </source>
</evidence>
<dbReference type="EMBL" id="BDFE01000020">
    <property type="protein sequence ID" value="GAU09599.1"/>
    <property type="molecule type" value="Genomic_DNA"/>
</dbReference>
<keyword evidence="3 9" id="KW-0436">Ligase</keyword>
<feature type="short sequence motif" description="'HIGH' region" evidence="9">
    <location>
        <begin position="35"/>
        <end position="45"/>
    </location>
</feature>
<dbReference type="Pfam" id="PF20974">
    <property type="entry name" value="tRNA-synt_1c_C2"/>
    <property type="match status" value="1"/>
</dbReference>
<dbReference type="NCBIfam" id="TIGR00440">
    <property type="entry name" value="glnS"/>
    <property type="match status" value="1"/>
</dbReference>
<gene>
    <name evidence="9" type="primary">glnS</name>
    <name evidence="14" type="ORF">DPF_2328</name>
</gene>
<evidence type="ECO:0000256" key="10">
    <source>
        <dbReference type="RuleBase" id="RU363037"/>
    </source>
</evidence>
<dbReference type="InterPro" id="IPR000924">
    <property type="entry name" value="Glu/Gln-tRNA-synth"/>
</dbReference>
<organism evidence="14 15">
    <name type="scientific">Desulfoplanes formicivorans</name>
    <dbReference type="NCBI Taxonomy" id="1592317"/>
    <lineage>
        <taxon>Bacteria</taxon>
        <taxon>Pseudomonadati</taxon>
        <taxon>Thermodesulfobacteriota</taxon>
        <taxon>Desulfovibrionia</taxon>
        <taxon>Desulfovibrionales</taxon>
        <taxon>Desulfoplanaceae</taxon>
        <taxon>Desulfoplanes</taxon>
    </lineage>
</organism>
<evidence type="ECO:0000259" key="13">
    <source>
        <dbReference type="Pfam" id="PF20974"/>
    </source>
</evidence>
<feature type="short sequence motif" description="'KMSKS' region" evidence="9">
    <location>
        <begin position="270"/>
        <end position="274"/>
    </location>
</feature>
<evidence type="ECO:0000256" key="2">
    <source>
        <dbReference type="ARBA" id="ARBA00022490"/>
    </source>
</evidence>
<feature type="binding site" evidence="9">
    <location>
        <position position="69"/>
    </location>
    <ligand>
        <name>L-glutamine</name>
        <dbReference type="ChEBI" id="CHEBI:58359"/>
    </ligand>
</feature>
<feature type="binding site" evidence="9">
    <location>
        <position position="233"/>
    </location>
    <ligand>
        <name>ATP</name>
        <dbReference type="ChEBI" id="CHEBI:30616"/>
    </ligand>
</feature>
<dbReference type="InterPro" id="IPR014729">
    <property type="entry name" value="Rossmann-like_a/b/a_fold"/>
</dbReference>
<keyword evidence="2 9" id="KW-0963">Cytoplasm</keyword>
<dbReference type="InterPro" id="IPR020056">
    <property type="entry name" value="Rbsml_bL25/Gln-tRNA_synth_N"/>
</dbReference>
<dbReference type="InterPro" id="IPR049437">
    <property type="entry name" value="tRNA-synt_1c_C2"/>
</dbReference>
<comment type="catalytic activity">
    <reaction evidence="8 9">
        <text>tRNA(Gln) + L-glutamine + ATP = L-glutaminyl-tRNA(Gln) + AMP + diphosphate</text>
        <dbReference type="Rhea" id="RHEA:20121"/>
        <dbReference type="Rhea" id="RHEA-COMP:9662"/>
        <dbReference type="Rhea" id="RHEA-COMP:9681"/>
        <dbReference type="ChEBI" id="CHEBI:30616"/>
        <dbReference type="ChEBI" id="CHEBI:33019"/>
        <dbReference type="ChEBI" id="CHEBI:58359"/>
        <dbReference type="ChEBI" id="CHEBI:78442"/>
        <dbReference type="ChEBI" id="CHEBI:78521"/>
        <dbReference type="ChEBI" id="CHEBI:456215"/>
        <dbReference type="EC" id="6.1.1.18"/>
    </reaction>
</comment>
<sequence length="560" mass="63788">MTTPASTPSSHFIKAIIDKDLAQGKHAHIVTRFPPEPNGFLHIGHAKSICLNFGLAESYAGSHCNLRFDDSNPAKEEQTYIDAIIRDVTWLGFSFGNTPCHASDYFETLYNLAVELIQKNLAYVCELSAEDIRAYRGTLTEPGKESPFRNRSVEENLDLFARMRQGEFEEGTHVLRAKIDMNSPNMNMRDPVIYRIIKTPHPRTGTTWCIYPMYDFAHCISDALEGITHSLCTLEFADHKPLYDWILDHVSVPCHPVQIEFARLNINYTVTSKRKLHELVREGLVDGWDDPRMPTLSGMRRRGFPPEAIRAFCERIGVSRKDSCVDMGVLESCVRDALNDTAPRTMAVLKPLKIVLTDYPNDQEEYFELPVHPKNPAMGTRKVPFCREIYIEKDDFLENPPKKFFRLAPGREVRLRGAYLVTCTQVIRDTTTGAIKEIHCTHDPASRGGDAPDGRKVKGTLHWVSARHALDIEVRLYDRMFSVPFPTADKGKDFKEFINPESLRILTGCKADPALAQGRPEQGFQFERQGFFCRDSRDNDQGMPVYNRTVTIRDSWAKKK</sequence>
<dbReference type="NCBIfam" id="NF011291">
    <property type="entry name" value="PRK14703.1"/>
    <property type="match status" value="1"/>
</dbReference>
<dbReference type="GO" id="GO:0004819">
    <property type="term" value="F:glutamine-tRNA ligase activity"/>
    <property type="evidence" value="ECO:0007669"/>
    <property type="project" value="UniProtKB-UniRule"/>
</dbReference>
<dbReference type="InterPro" id="IPR020061">
    <property type="entry name" value="Glu_tRNA_lig_a-bdl"/>
</dbReference>
<name>A0A194ALR2_9BACT</name>
<accession>A0A194ALR2</accession>
<dbReference type="GO" id="GO:0005524">
    <property type="term" value="F:ATP binding"/>
    <property type="evidence" value="ECO:0007669"/>
    <property type="project" value="UniProtKB-UniRule"/>
</dbReference>
<evidence type="ECO:0000256" key="3">
    <source>
        <dbReference type="ARBA" id="ARBA00022598"/>
    </source>
</evidence>
<dbReference type="FunFam" id="3.40.50.620:FF:000037">
    <property type="entry name" value="Glutamine--tRNA ligase cytoplasmic"/>
    <property type="match status" value="1"/>
</dbReference>
<feature type="binding site" evidence="9">
    <location>
        <begin position="263"/>
        <end position="264"/>
    </location>
    <ligand>
        <name>ATP</name>
        <dbReference type="ChEBI" id="CHEBI:30616"/>
    </ligand>
</feature>
<dbReference type="FunFam" id="3.90.800.10:FF:000001">
    <property type="entry name" value="Glutamine--tRNA ligase"/>
    <property type="match status" value="1"/>
</dbReference>
<dbReference type="InterPro" id="IPR050132">
    <property type="entry name" value="Gln/Glu-tRNA_Ligase"/>
</dbReference>
<dbReference type="HAMAP" id="MF_00126">
    <property type="entry name" value="Gln_tRNA_synth"/>
    <property type="match status" value="1"/>
</dbReference>
<keyword evidence="4 9" id="KW-0547">Nucleotide-binding</keyword>
<comment type="subcellular location">
    <subcellularLocation>
        <location evidence="9">Cytoplasm</location>
    </subcellularLocation>
</comment>
<evidence type="ECO:0000259" key="11">
    <source>
        <dbReference type="Pfam" id="PF00749"/>
    </source>
</evidence>
<dbReference type="STRING" id="1592317.DPF_2328"/>
<feature type="domain" description="Glutamyl/glutaminyl-tRNA synthetase class Ib catalytic" evidence="11">
    <location>
        <begin position="29"/>
        <end position="339"/>
    </location>
</feature>
<dbReference type="OrthoDB" id="9807503at2"/>
<dbReference type="Gene3D" id="2.40.240.10">
    <property type="entry name" value="Ribosomal Protein L25, Chain P"/>
    <property type="match status" value="2"/>
</dbReference>
<comment type="caution">
    <text evidence="9">Lacks conserved residue(s) required for the propagation of feature annotation.</text>
</comment>
<dbReference type="InterPro" id="IPR020058">
    <property type="entry name" value="Glu/Gln-tRNA-synth_Ib_cat-dom"/>
</dbReference>
<dbReference type="Pfam" id="PF03950">
    <property type="entry name" value="tRNA-synt_1c_C"/>
    <property type="match status" value="1"/>
</dbReference>
<reference evidence="15" key="1">
    <citation type="submission" date="2016-06" db="EMBL/GenBank/DDBJ databases">
        <title>Draft genome sequence of Desulfoplanes formicivorans strain Pf12B.</title>
        <authorList>
            <person name="Watanabe M."/>
            <person name="Kojima H."/>
            <person name="Fukui M."/>
        </authorList>
    </citation>
    <scope>NUCLEOTIDE SEQUENCE [LARGE SCALE GENOMIC DNA]</scope>
    <source>
        <strain evidence="15">Pf12B</strain>
    </source>
</reference>
<evidence type="ECO:0000256" key="1">
    <source>
        <dbReference type="ARBA" id="ARBA00005594"/>
    </source>
</evidence>
<dbReference type="InterPro" id="IPR004514">
    <property type="entry name" value="Gln-tRNA-synth"/>
</dbReference>
<evidence type="ECO:0000256" key="4">
    <source>
        <dbReference type="ARBA" id="ARBA00022741"/>
    </source>
</evidence>
<dbReference type="GO" id="GO:0005829">
    <property type="term" value="C:cytosol"/>
    <property type="evidence" value="ECO:0007669"/>
    <property type="project" value="TreeGrafter"/>
</dbReference>
<feature type="domain" description="Glutamyl/glutaminyl-tRNA synthetase class Ib anti-codon binding" evidence="12">
    <location>
        <begin position="342"/>
        <end position="443"/>
    </location>
</feature>
<feature type="binding site" evidence="9">
    <location>
        <begin position="42"/>
        <end position="48"/>
    </location>
    <ligand>
        <name>ATP</name>
        <dbReference type="ChEBI" id="CHEBI:30616"/>
    </ligand>
</feature>
<dbReference type="GO" id="GO:0006425">
    <property type="term" value="P:glutaminyl-tRNA aminoacylation"/>
    <property type="evidence" value="ECO:0007669"/>
    <property type="project" value="UniProtKB-UniRule"/>
</dbReference>
<dbReference type="Gene3D" id="1.10.1160.10">
    <property type="entry name" value="Glutamyl-trna Synthetase, Domain 2"/>
    <property type="match status" value="1"/>
</dbReference>
<keyword evidence="5 9" id="KW-0067">ATP-binding</keyword>
<dbReference type="InterPro" id="IPR011035">
    <property type="entry name" value="Ribosomal_bL25/Gln-tRNA_synth"/>
</dbReference>
<dbReference type="InterPro" id="IPR001412">
    <property type="entry name" value="aa-tRNA-synth_I_CS"/>
</dbReference>
<protein>
    <recommendedName>
        <fullName evidence="9">Glutamine--tRNA ligase</fullName>
        <ecNumber evidence="9">6.1.1.18</ecNumber>
    </recommendedName>
    <alternativeName>
        <fullName evidence="9">Glutaminyl-tRNA synthetase</fullName>
        <shortName evidence="9">GlnRS</shortName>
    </alternativeName>
</protein>
<dbReference type="RefSeq" id="WP_069860146.1">
    <property type="nucleotide sequence ID" value="NZ_BDFE01000020.1"/>
</dbReference>
<keyword evidence="6 9" id="KW-0648">Protein biosynthesis</keyword>
<feature type="binding site" evidence="9">
    <location>
        <begin position="36"/>
        <end position="38"/>
    </location>
    <ligand>
        <name>ATP</name>
        <dbReference type="ChEBI" id="CHEBI:30616"/>
    </ligand>
</feature>
<keyword evidence="7 9" id="KW-0030">Aminoacyl-tRNA synthetase</keyword>
<evidence type="ECO:0000256" key="9">
    <source>
        <dbReference type="HAMAP-Rule" id="MF_00126"/>
    </source>
</evidence>
<feature type="binding site" evidence="9">
    <location>
        <position position="214"/>
    </location>
    <ligand>
        <name>L-glutamine</name>
        <dbReference type="ChEBI" id="CHEBI:58359"/>
    </ligand>
</feature>